<gene>
    <name evidence="2" type="ORF">FCALED_LOCUS287</name>
</gene>
<evidence type="ECO:0000313" key="2">
    <source>
        <dbReference type="EMBL" id="CAG8438015.1"/>
    </source>
</evidence>
<reference evidence="2" key="1">
    <citation type="submission" date="2021-06" db="EMBL/GenBank/DDBJ databases">
        <authorList>
            <person name="Kallberg Y."/>
            <person name="Tangrot J."/>
            <person name="Rosling A."/>
        </authorList>
    </citation>
    <scope>NUCLEOTIDE SEQUENCE</scope>
    <source>
        <strain evidence="2">UK204</strain>
    </source>
</reference>
<evidence type="ECO:0000313" key="3">
    <source>
        <dbReference type="Proteomes" id="UP000789570"/>
    </source>
</evidence>
<evidence type="ECO:0000256" key="1">
    <source>
        <dbReference type="SAM" id="MobiDB-lite"/>
    </source>
</evidence>
<feature type="region of interest" description="Disordered" evidence="1">
    <location>
        <begin position="1"/>
        <end position="27"/>
    </location>
</feature>
<dbReference type="AlphaFoldDB" id="A0A9N8UZX2"/>
<comment type="caution">
    <text evidence="2">The sequence shown here is derived from an EMBL/GenBank/DDBJ whole genome shotgun (WGS) entry which is preliminary data.</text>
</comment>
<dbReference type="EMBL" id="CAJVPQ010000024">
    <property type="protein sequence ID" value="CAG8438015.1"/>
    <property type="molecule type" value="Genomic_DNA"/>
</dbReference>
<sequence>MVDPTRGNTAINLKTEQGKFKKERTEATHREKLIQYTDDDKTEDPSLIHLGSRGVAFTEELDDSNSGTPKFTHCYHFFSGLLRIFHLTITIGCSSPRPVKVAIFGLQSN</sequence>
<proteinExistence type="predicted"/>
<accession>A0A9N8UZX2</accession>
<dbReference type="Proteomes" id="UP000789570">
    <property type="component" value="Unassembled WGS sequence"/>
</dbReference>
<feature type="compositionally biased region" description="Basic and acidic residues" evidence="1">
    <location>
        <begin position="16"/>
        <end position="27"/>
    </location>
</feature>
<protein>
    <submittedName>
        <fullName evidence="2">9849_t:CDS:1</fullName>
    </submittedName>
</protein>
<name>A0A9N8UZX2_9GLOM</name>
<keyword evidence="3" id="KW-1185">Reference proteome</keyword>
<organism evidence="2 3">
    <name type="scientific">Funneliformis caledonium</name>
    <dbReference type="NCBI Taxonomy" id="1117310"/>
    <lineage>
        <taxon>Eukaryota</taxon>
        <taxon>Fungi</taxon>
        <taxon>Fungi incertae sedis</taxon>
        <taxon>Mucoromycota</taxon>
        <taxon>Glomeromycotina</taxon>
        <taxon>Glomeromycetes</taxon>
        <taxon>Glomerales</taxon>
        <taxon>Glomeraceae</taxon>
        <taxon>Funneliformis</taxon>
    </lineage>
</organism>
<feature type="compositionally biased region" description="Polar residues" evidence="1">
    <location>
        <begin position="1"/>
        <end position="15"/>
    </location>
</feature>